<feature type="compositionally biased region" description="Basic and acidic residues" evidence="8">
    <location>
        <begin position="770"/>
        <end position="783"/>
    </location>
</feature>
<organism evidence="10 11">
    <name type="scientific">Synchytrium microbalum</name>
    <dbReference type="NCBI Taxonomy" id="1806994"/>
    <lineage>
        <taxon>Eukaryota</taxon>
        <taxon>Fungi</taxon>
        <taxon>Fungi incertae sedis</taxon>
        <taxon>Chytridiomycota</taxon>
        <taxon>Chytridiomycota incertae sedis</taxon>
        <taxon>Chytridiomycetes</taxon>
        <taxon>Synchytriales</taxon>
        <taxon>Synchytriaceae</taxon>
        <taxon>Synchytrium</taxon>
    </lineage>
</organism>
<dbReference type="OrthoDB" id="9450131at2759"/>
<dbReference type="Gene3D" id="1.25.40.10">
    <property type="entry name" value="Tetratricopeptide repeat domain"/>
    <property type="match status" value="1"/>
</dbReference>
<comment type="subcellular location">
    <subcellularLocation>
        <location evidence="1">Cytoplasm</location>
    </subcellularLocation>
</comment>
<dbReference type="SMART" id="SM00666">
    <property type="entry name" value="PB1"/>
    <property type="match status" value="1"/>
</dbReference>
<evidence type="ECO:0000256" key="5">
    <source>
        <dbReference type="ARBA" id="ARBA00022737"/>
    </source>
</evidence>
<dbReference type="SMART" id="SM00028">
    <property type="entry name" value="TPR"/>
    <property type="match status" value="3"/>
</dbReference>
<dbReference type="Gene3D" id="3.10.20.90">
    <property type="entry name" value="Phosphatidylinositol 3-kinase Catalytic Subunit, Chain A, domain 1"/>
    <property type="match status" value="1"/>
</dbReference>
<feature type="region of interest" description="Disordered" evidence="8">
    <location>
        <begin position="606"/>
        <end position="809"/>
    </location>
</feature>
<evidence type="ECO:0000256" key="1">
    <source>
        <dbReference type="ARBA" id="ARBA00004496"/>
    </source>
</evidence>
<feature type="compositionally biased region" description="Basic and acidic residues" evidence="8">
    <location>
        <begin position="619"/>
        <end position="631"/>
    </location>
</feature>
<keyword evidence="4" id="KW-0963">Cytoplasm</keyword>
<dbReference type="SUPFAM" id="SSF48452">
    <property type="entry name" value="TPR-like"/>
    <property type="match status" value="1"/>
</dbReference>
<dbReference type="SUPFAM" id="SSF56601">
    <property type="entry name" value="beta-lactamase/transpeptidase-like"/>
    <property type="match status" value="1"/>
</dbReference>
<gene>
    <name evidence="10" type="ORF">SmJEL517_g03346</name>
</gene>
<dbReference type="PROSITE" id="PS51745">
    <property type="entry name" value="PB1"/>
    <property type="match status" value="1"/>
</dbReference>
<protein>
    <recommendedName>
        <fullName evidence="9">PB1 domain-containing protein</fullName>
    </recommendedName>
</protein>
<feature type="compositionally biased region" description="Polar residues" evidence="8">
    <location>
        <begin position="750"/>
        <end position="760"/>
    </location>
</feature>
<feature type="compositionally biased region" description="Low complexity" evidence="8">
    <location>
        <begin position="675"/>
        <end position="693"/>
    </location>
</feature>
<evidence type="ECO:0000313" key="11">
    <source>
        <dbReference type="Proteomes" id="UP000319731"/>
    </source>
</evidence>
<proteinExistence type="inferred from homology"/>
<dbReference type="RefSeq" id="XP_031024707.1">
    <property type="nucleotide sequence ID" value="XM_031169274.1"/>
</dbReference>
<dbReference type="Proteomes" id="UP000319731">
    <property type="component" value="Unassembled WGS sequence"/>
</dbReference>
<keyword evidence="5" id="KW-0677">Repeat</keyword>
<dbReference type="InterPro" id="IPR001466">
    <property type="entry name" value="Beta-lactam-related"/>
</dbReference>
<sequence length="898" mass="99389">MSTIKIPTTFPIVGRVEPGFERLREVFQANFDAGEELGAGICCYVNGKKVVDLEGGYFDETYDRVYAGSLQVVFSSSKLVESILVAHEVDQGNFDYDDKIAQHWPEFAQGNKENVLVKELMAHRGGVEGLKKKPTPKKLQDLDAMAPHLAAQPHLHGGKTTEVYHAWTRGFYANELVRRTDPKKRDMGQLVQQVISKPLGLTFYFGTPSQVDDRISPFVLYPYANRPRTAVDEADRAKGIPAPPPGLLETFDLTINTIDVTGLPPHPSVPICVANTRDGRILQAPSTNGVTNARSLARIGAAMANGGSLDGVTILTKSGMERAAVKQPKMEDGLFPGMQLTWAAAGWANWENEIVPNRQEELVKWNSGVKCFEANDYERALDYFEAIPETSKISFNIGMAFLQIGHVDDALKAFSSAVRKDTYLSIAYFQRGWCYFRTRRYEEAFNDYDLALEKMRGVRLIDYTQLGLPFKLYSSHVQFNRGLCFIKLGSVNPGLEDLDDAYRDRPKDSKADNERIEQAQELGPRSADKLSLFDVPPQLLYKPPASKIENTAKVDYLGSSKVVAAVEAADNFTGFSGKRLKAATLDRNTATRGPLDDVLQVAASSPNLQRAATASARSRTIDTVRGDDSNNDRGGIAITRSKTIDTTRSAATLDTRYESNNNRSMTPTPPKERSYASPTSATTQSSQPTWTTSRGGRASPEAREPEPQYIPQQQSSHDSSYRPRKQSLKPDGSPYGQTRRPSEESEYGNAGSQRRPSDNPSDYAGNGRRPSGDREYANLRRPSDLISNSRTPTSARPSSPALSSPDAGGRIKLKCHYGDDTFMMLIAPNTLFPDLSSRIEKKFQSTHPLRLRYVDEDGEKVLMTDQEDMELALRLYGFGGSGSISASENKLEIWCSNE</sequence>
<dbReference type="InterPro" id="IPR000270">
    <property type="entry name" value="PB1_dom"/>
</dbReference>
<dbReference type="STRING" id="1806994.A0A507C8G5"/>
<keyword evidence="11" id="KW-1185">Reference proteome</keyword>
<name>A0A507C8G5_9FUNG</name>
<dbReference type="InterPro" id="IPR052907">
    <property type="entry name" value="Beta-lactamase/esterase"/>
</dbReference>
<evidence type="ECO:0000256" key="4">
    <source>
        <dbReference type="ARBA" id="ARBA00022490"/>
    </source>
</evidence>
<dbReference type="InterPro" id="IPR011990">
    <property type="entry name" value="TPR-like_helical_dom_sf"/>
</dbReference>
<feature type="compositionally biased region" description="Low complexity" evidence="8">
    <location>
        <begin position="787"/>
        <end position="805"/>
    </location>
</feature>
<comment type="caution">
    <text evidence="10">The sequence shown here is derived from an EMBL/GenBank/DDBJ whole genome shotgun (WGS) entry which is preliminary data.</text>
</comment>
<dbReference type="GeneID" id="42004571"/>
<dbReference type="InterPro" id="IPR053793">
    <property type="entry name" value="PB1-like"/>
</dbReference>
<dbReference type="EMBL" id="QEAO01000017">
    <property type="protein sequence ID" value="TPX33823.1"/>
    <property type="molecule type" value="Genomic_DNA"/>
</dbReference>
<dbReference type="Gene3D" id="3.40.710.10">
    <property type="entry name" value="DD-peptidase/beta-lactamase superfamily"/>
    <property type="match status" value="1"/>
</dbReference>
<reference evidence="10 11" key="1">
    <citation type="journal article" date="2019" name="Sci. Rep.">
        <title>Comparative genomics of chytrid fungi reveal insights into the obligate biotrophic and pathogenic lifestyle of Synchytrium endobioticum.</title>
        <authorList>
            <person name="van de Vossenberg B.T.L.H."/>
            <person name="Warris S."/>
            <person name="Nguyen H.D.T."/>
            <person name="van Gent-Pelzer M.P.E."/>
            <person name="Joly D.L."/>
            <person name="van de Geest H.C."/>
            <person name="Bonants P.J.M."/>
            <person name="Smith D.S."/>
            <person name="Levesque C.A."/>
            <person name="van der Lee T.A.J."/>
        </authorList>
    </citation>
    <scope>NUCLEOTIDE SEQUENCE [LARGE SCALE GENOMIC DNA]</scope>
    <source>
        <strain evidence="10 11">JEL517</strain>
    </source>
</reference>
<evidence type="ECO:0000256" key="3">
    <source>
        <dbReference type="ARBA" id="ARBA00022443"/>
    </source>
</evidence>
<keyword evidence="6 7" id="KW-0802">TPR repeat</keyword>
<evidence type="ECO:0000256" key="2">
    <source>
        <dbReference type="ARBA" id="ARBA00008051"/>
    </source>
</evidence>
<dbReference type="PROSITE" id="PS50005">
    <property type="entry name" value="TPR"/>
    <property type="match status" value="1"/>
</dbReference>
<dbReference type="AlphaFoldDB" id="A0A507C8G5"/>
<dbReference type="Pfam" id="PF13432">
    <property type="entry name" value="TPR_16"/>
    <property type="match status" value="1"/>
</dbReference>
<evidence type="ECO:0000259" key="9">
    <source>
        <dbReference type="PROSITE" id="PS51745"/>
    </source>
</evidence>
<feature type="repeat" description="TPR" evidence="7">
    <location>
        <begin position="391"/>
        <end position="424"/>
    </location>
</feature>
<keyword evidence="3" id="KW-0728">SH3 domain</keyword>
<dbReference type="SUPFAM" id="SSF54277">
    <property type="entry name" value="CAD &amp; PB1 domains"/>
    <property type="match status" value="1"/>
</dbReference>
<feature type="compositionally biased region" description="Polar residues" evidence="8">
    <location>
        <begin position="640"/>
        <end position="666"/>
    </location>
</feature>
<evidence type="ECO:0000256" key="8">
    <source>
        <dbReference type="SAM" id="MobiDB-lite"/>
    </source>
</evidence>
<feature type="domain" description="PB1" evidence="9">
    <location>
        <begin position="810"/>
        <end position="898"/>
    </location>
</feature>
<dbReference type="InterPro" id="IPR012338">
    <property type="entry name" value="Beta-lactam/transpept-like"/>
</dbReference>
<evidence type="ECO:0000313" key="10">
    <source>
        <dbReference type="EMBL" id="TPX33823.1"/>
    </source>
</evidence>
<dbReference type="FunFam" id="1.25.40.10:FF:000017">
    <property type="entry name" value="NADPH oxidase regulator NoxR"/>
    <property type="match status" value="1"/>
</dbReference>
<evidence type="ECO:0000256" key="6">
    <source>
        <dbReference type="ARBA" id="ARBA00022803"/>
    </source>
</evidence>
<comment type="similarity">
    <text evidence="2">Belongs to the NCF2/NOXA1 family.</text>
</comment>
<dbReference type="CDD" id="cd05992">
    <property type="entry name" value="PB1"/>
    <property type="match status" value="1"/>
</dbReference>
<dbReference type="Pfam" id="PF00564">
    <property type="entry name" value="PB1"/>
    <property type="match status" value="1"/>
</dbReference>
<accession>A0A507C8G5</accession>
<dbReference type="PANTHER" id="PTHR43319:SF3">
    <property type="entry name" value="BETA-LACTAMASE-RELATED DOMAIN-CONTAINING PROTEIN"/>
    <property type="match status" value="1"/>
</dbReference>
<dbReference type="GO" id="GO:0005737">
    <property type="term" value="C:cytoplasm"/>
    <property type="evidence" value="ECO:0007669"/>
    <property type="project" value="UniProtKB-SubCell"/>
</dbReference>
<dbReference type="Pfam" id="PF00144">
    <property type="entry name" value="Beta-lactamase"/>
    <property type="match status" value="1"/>
</dbReference>
<evidence type="ECO:0000256" key="7">
    <source>
        <dbReference type="PROSITE-ProRule" id="PRU00339"/>
    </source>
</evidence>
<dbReference type="InterPro" id="IPR019734">
    <property type="entry name" value="TPR_rpt"/>
</dbReference>
<dbReference type="PANTHER" id="PTHR43319">
    <property type="entry name" value="BETA-LACTAMASE-RELATED"/>
    <property type="match status" value="1"/>
</dbReference>